<protein>
    <submittedName>
        <fullName evidence="1">(Mediterranean fruit fly) hypothetical protein</fullName>
    </submittedName>
</protein>
<organism evidence="1 2">
    <name type="scientific">Ceratitis capitata</name>
    <name type="common">Mediterranean fruit fly</name>
    <name type="synonym">Tephritis capitata</name>
    <dbReference type="NCBI Taxonomy" id="7213"/>
    <lineage>
        <taxon>Eukaryota</taxon>
        <taxon>Metazoa</taxon>
        <taxon>Ecdysozoa</taxon>
        <taxon>Arthropoda</taxon>
        <taxon>Hexapoda</taxon>
        <taxon>Insecta</taxon>
        <taxon>Pterygota</taxon>
        <taxon>Neoptera</taxon>
        <taxon>Endopterygota</taxon>
        <taxon>Diptera</taxon>
        <taxon>Brachycera</taxon>
        <taxon>Muscomorpha</taxon>
        <taxon>Tephritoidea</taxon>
        <taxon>Tephritidae</taxon>
        <taxon>Ceratitis</taxon>
        <taxon>Ceratitis</taxon>
    </lineage>
</organism>
<proteinExistence type="predicted"/>
<dbReference type="AlphaFoldDB" id="A0A811VKB4"/>
<reference evidence="1" key="1">
    <citation type="submission" date="2020-11" db="EMBL/GenBank/DDBJ databases">
        <authorList>
            <person name="Whitehead M."/>
        </authorList>
    </citation>
    <scope>NUCLEOTIDE SEQUENCE</scope>
    <source>
        <strain evidence="1">EGII</strain>
    </source>
</reference>
<sequence>MKLNRLPTTQHVKIIETYYNHGVSNVARRYSYIVQLLKHLIKLEKRKCRDSFHLKSRYCKESVAEEDPNVYVSRCSQELGHSYGTLWSILHSDLHLNPFKVHLTQQLKSADYSQRLSV</sequence>
<comment type="caution">
    <text evidence="1">The sequence shown here is derived from an EMBL/GenBank/DDBJ whole genome shotgun (WGS) entry which is preliminary data.</text>
</comment>
<dbReference type="Proteomes" id="UP000606786">
    <property type="component" value="Unassembled WGS sequence"/>
</dbReference>
<evidence type="ECO:0000313" key="2">
    <source>
        <dbReference type="Proteomes" id="UP000606786"/>
    </source>
</evidence>
<keyword evidence="2" id="KW-1185">Reference proteome</keyword>
<accession>A0A811VKB4</accession>
<evidence type="ECO:0000313" key="1">
    <source>
        <dbReference type="EMBL" id="CAD7015434.1"/>
    </source>
</evidence>
<gene>
    <name evidence="1" type="ORF">CCAP1982_LOCUS23376</name>
</gene>
<name>A0A811VKB4_CERCA</name>
<dbReference type="EMBL" id="CAJHJT010000056">
    <property type="protein sequence ID" value="CAD7015434.1"/>
    <property type="molecule type" value="Genomic_DNA"/>
</dbReference>